<accession>I9QC76</accession>
<dbReference type="PATRIC" id="fig|992024.3.peg.48"/>
<protein>
    <submittedName>
        <fullName evidence="1">Uncharacterized protein</fullName>
    </submittedName>
</protein>
<reference evidence="1 2" key="1">
    <citation type="journal article" date="2013" name="Pathog. Dis.">
        <title>Genome sequences of 65 Helicobacter pylori strains isolated from asymptomatic individuals and patients with gastric cancer, peptic ulcer disease, or gastritis.</title>
        <authorList>
            <person name="Blanchard T.G."/>
            <person name="Czinn S.J."/>
            <person name="Correa P."/>
            <person name="Nakazawa T."/>
            <person name="Keelan M."/>
            <person name="Morningstar L."/>
            <person name="Santana-Cruz I."/>
            <person name="Maroo A."/>
            <person name="McCracken C."/>
            <person name="Shefchek K."/>
            <person name="Daugherty S."/>
            <person name="Song Y."/>
            <person name="Fraser C.M."/>
            <person name="Fricke W.F."/>
        </authorList>
    </citation>
    <scope>NUCLEOTIDE SEQUENCE [LARGE SCALE GENOMIC DNA]</scope>
    <source>
        <strain evidence="1 2">NQ4200</strain>
    </source>
</reference>
<name>I9QC76_HELPX</name>
<sequence length="40" mass="4562">MLNKNKLGTKEITIVIKMVATTIKAKIFSKVVNFIFYSLD</sequence>
<organism evidence="1 2">
    <name type="scientific">Helicobacter pylori NQ4200</name>
    <dbReference type="NCBI Taxonomy" id="992024"/>
    <lineage>
        <taxon>Bacteria</taxon>
        <taxon>Pseudomonadati</taxon>
        <taxon>Campylobacterota</taxon>
        <taxon>Epsilonproteobacteria</taxon>
        <taxon>Campylobacterales</taxon>
        <taxon>Helicobacteraceae</taxon>
        <taxon>Helicobacter</taxon>
    </lineage>
</organism>
<comment type="caution">
    <text evidence="1">The sequence shown here is derived from an EMBL/GenBank/DDBJ whole genome shotgun (WGS) entry which is preliminary data.</text>
</comment>
<gene>
    <name evidence="1" type="ORF">HPNQ4200_0049</name>
</gene>
<proteinExistence type="predicted"/>
<evidence type="ECO:0000313" key="1">
    <source>
        <dbReference type="EMBL" id="EJB30719.1"/>
    </source>
</evidence>
<evidence type="ECO:0000313" key="2">
    <source>
        <dbReference type="Proteomes" id="UP000003358"/>
    </source>
</evidence>
<dbReference type="AlphaFoldDB" id="I9QC76"/>
<dbReference type="Proteomes" id="UP000003358">
    <property type="component" value="Unassembled WGS sequence"/>
</dbReference>
<dbReference type="EMBL" id="AKNS01000002">
    <property type="protein sequence ID" value="EJB30719.1"/>
    <property type="molecule type" value="Genomic_DNA"/>
</dbReference>